<evidence type="ECO:0000256" key="2">
    <source>
        <dbReference type="ARBA" id="ARBA00006479"/>
    </source>
</evidence>
<comment type="similarity">
    <text evidence="2">Belongs to the ROK (NagC/XylR) family.</text>
</comment>
<dbReference type="InterPro" id="IPR000600">
    <property type="entry name" value="ROK"/>
</dbReference>
<dbReference type="GO" id="GO:0042732">
    <property type="term" value="P:D-xylose metabolic process"/>
    <property type="evidence" value="ECO:0007669"/>
    <property type="project" value="UniProtKB-KW"/>
</dbReference>
<dbReference type="AlphaFoldDB" id="A0A4V2J3S7"/>
<dbReference type="OrthoDB" id="9796533at2"/>
<protein>
    <submittedName>
        <fullName evidence="4">ROK family protein</fullName>
    </submittedName>
</protein>
<evidence type="ECO:0000313" key="5">
    <source>
        <dbReference type="Proteomes" id="UP000293142"/>
    </source>
</evidence>
<comment type="function">
    <text evidence="1">Transcriptional repressor of xylose-utilizing enzymes.</text>
</comment>
<keyword evidence="5" id="KW-1185">Reference proteome</keyword>
<proteinExistence type="inferred from homology"/>
<dbReference type="Gene3D" id="3.30.420.40">
    <property type="match status" value="2"/>
</dbReference>
<dbReference type="InterPro" id="IPR043129">
    <property type="entry name" value="ATPase_NBD"/>
</dbReference>
<name>A0A4V2J3S7_9BACL</name>
<dbReference type="SUPFAM" id="SSF46785">
    <property type="entry name" value="Winged helix' DNA-binding domain"/>
    <property type="match status" value="1"/>
</dbReference>
<reference evidence="4 5" key="1">
    <citation type="submission" date="2019-02" db="EMBL/GenBank/DDBJ databases">
        <title>Paenibacillus sp. nov., isolated from surface-sterilized tissue of Thalictrum simplex L.</title>
        <authorList>
            <person name="Tuo L."/>
        </authorList>
    </citation>
    <scope>NUCLEOTIDE SEQUENCE [LARGE SCALE GENOMIC DNA]</scope>
    <source>
        <strain evidence="4 5">N2SHLJ1</strain>
    </source>
</reference>
<accession>A0A4V2J3S7</accession>
<organism evidence="4 5">
    <name type="scientific">Paenibacillus thalictri</name>
    <dbReference type="NCBI Taxonomy" id="2527873"/>
    <lineage>
        <taxon>Bacteria</taxon>
        <taxon>Bacillati</taxon>
        <taxon>Bacillota</taxon>
        <taxon>Bacilli</taxon>
        <taxon>Bacillales</taxon>
        <taxon>Paenibacillaceae</taxon>
        <taxon>Paenibacillus</taxon>
    </lineage>
</organism>
<dbReference type="PANTHER" id="PTHR18964:SF149">
    <property type="entry name" value="BIFUNCTIONAL UDP-N-ACETYLGLUCOSAMINE 2-EPIMERASE_N-ACETYLMANNOSAMINE KINASE"/>
    <property type="match status" value="1"/>
</dbReference>
<dbReference type="Gene3D" id="1.10.10.10">
    <property type="entry name" value="Winged helix-like DNA-binding domain superfamily/Winged helix DNA-binding domain"/>
    <property type="match status" value="1"/>
</dbReference>
<keyword evidence="3" id="KW-0859">Xylose metabolism</keyword>
<comment type="caution">
    <text evidence="4">The sequence shown here is derived from an EMBL/GenBank/DDBJ whole genome shotgun (WGS) entry which is preliminary data.</text>
</comment>
<evidence type="ECO:0000256" key="1">
    <source>
        <dbReference type="ARBA" id="ARBA00002486"/>
    </source>
</evidence>
<dbReference type="Proteomes" id="UP000293142">
    <property type="component" value="Unassembled WGS sequence"/>
</dbReference>
<dbReference type="RefSeq" id="WP_131015794.1">
    <property type="nucleotide sequence ID" value="NZ_SIRE01000017.1"/>
</dbReference>
<dbReference type="Pfam" id="PF00480">
    <property type="entry name" value="ROK"/>
    <property type="match status" value="1"/>
</dbReference>
<dbReference type="PANTHER" id="PTHR18964">
    <property type="entry name" value="ROK (REPRESSOR, ORF, KINASE) FAMILY"/>
    <property type="match status" value="1"/>
</dbReference>
<evidence type="ECO:0000256" key="3">
    <source>
        <dbReference type="ARBA" id="ARBA00022629"/>
    </source>
</evidence>
<dbReference type="InterPro" id="IPR036390">
    <property type="entry name" value="WH_DNA-bd_sf"/>
</dbReference>
<dbReference type="InterPro" id="IPR036388">
    <property type="entry name" value="WH-like_DNA-bd_sf"/>
</dbReference>
<dbReference type="EMBL" id="SIRE01000017">
    <property type="protein sequence ID" value="TBL75306.1"/>
    <property type="molecule type" value="Genomic_DNA"/>
</dbReference>
<sequence length="415" mass="45269">MTTFLNYLLKQAESKVVITMQSKGLIGNHDLVKKINMEHTIKTILQHRPLSRAKIAALTGLNKMTVSSCVDLFLQKGIVVELGTTGTSRGRPPVLVDINEQAGVCIGVDVEINQFTVLVTDLLGKIAESRVYPLDNKNPHYFVDKISRILADLEKSHAHRELGVVGAGIVIQGYYNIETNMVEYSANLQEWNSFPLMEELSKRNPSLAMWINPAPYAGAMGEVHFGRAKSTDHLVYVTSSWGLSVGVYHKGELFTGATGTAGRLGHSTIHMNGKKCSCGSRGCWEMYASVKALYELLDTTPQQLSFADIVAGVNSGDAKLTSAIHELGHYHGIGLANVVNAYNPKVICIGGLLALLGSPLINSIWNTLREMIPDRFLKNLDIYCSDLGELGVAHGGVSMVMDRLSNTIIHHSLAE</sequence>
<gene>
    <name evidence="4" type="ORF">EYB31_23120</name>
</gene>
<keyword evidence="3" id="KW-0119">Carbohydrate metabolism</keyword>
<dbReference type="SUPFAM" id="SSF53067">
    <property type="entry name" value="Actin-like ATPase domain"/>
    <property type="match status" value="1"/>
</dbReference>
<evidence type="ECO:0000313" key="4">
    <source>
        <dbReference type="EMBL" id="TBL75306.1"/>
    </source>
</evidence>